<dbReference type="PANTHER" id="PTHR10625">
    <property type="entry name" value="HISTONE DEACETYLASE HDAC1-RELATED"/>
    <property type="match status" value="1"/>
</dbReference>
<dbReference type="GO" id="GO:0016787">
    <property type="term" value="F:hydrolase activity"/>
    <property type="evidence" value="ECO:0007669"/>
    <property type="project" value="UniProtKB-KW"/>
</dbReference>
<dbReference type="InterPro" id="IPR037138">
    <property type="entry name" value="His_deacetylse_dom_sf"/>
</dbReference>
<dbReference type="InterPro" id="IPR023801">
    <property type="entry name" value="His_deacetylse_dom"/>
</dbReference>
<keyword evidence="3" id="KW-0479">Metal-binding</keyword>
<evidence type="ECO:0000256" key="2">
    <source>
        <dbReference type="ARBA" id="ARBA00005947"/>
    </source>
</evidence>
<evidence type="ECO:0000313" key="8">
    <source>
        <dbReference type="Proteomes" id="UP000278222"/>
    </source>
</evidence>
<reference evidence="7 8" key="1">
    <citation type="submission" date="2018-11" db="EMBL/GenBank/DDBJ databases">
        <title>Genomic Encyclopedia of Type Strains, Phase IV (KMG-IV): sequencing the most valuable type-strain genomes for metagenomic binning, comparative biology and taxonomic classification.</title>
        <authorList>
            <person name="Goeker M."/>
        </authorList>
    </citation>
    <scope>NUCLEOTIDE SEQUENCE [LARGE SCALE GENOMIC DNA]</scope>
    <source>
        <strain evidence="7 8">DSM 5900</strain>
    </source>
</reference>
<name>A0A3N1MFS2_9PROT</name>
<comment type="similarity">
    <text evidence="2">Belongs to the histone deacetylase family.</text>
</comment>
<dbReference type="OrthoDB" id="9808367at2"/>
<evidence type="ECO:0000313" key="7">
    <source>
        <dbReference type="EMBL" id="ROQ01520.1"/>
    </source>
</evidence>
<evidence type="ECO:0000259" key="6">
    <source>
        <dbReference type="Pfam" id="PF00850"/>
    </source>
</evidence>
<gene>
    <name evidence="7" type="ORF">EDC65_0700</name>
</gene>
<dbReference type="GO" id="GO:0040029">
    <property type="term" value="P:epigenetic regulation of gene expression"/>
    <property type="evidence" value="ECO:0007669"/>
    <property type="project" value="TreeGrafter"/>
</dbReference>
<keyword evidence="5" id="KW-0862">Zinc</keyword>
<evidence type="ECO:0000256" key="5">
    <source>
        <dbReference type="ARBA" id="ARBA00022833"/>
    </source>
</evidence>
<dbReference type="InterPro" id="IPR000286">
    <property type="entry name" value="HDACs"/>
</dbReference>
<evidence type="ECO:0000256" key="4">
    <source>
        <dbReference type="ARBA" id="ARBA00022801"/>
    </source>
</evidence>
<evidence type="ECO:0000256" key="1">
    <source>
        <dbReference type="ARBA" id="ARBA00001947"/>
    </source>
</evidence>
<dbReference type="GO" id="GO:0004407">
    <property type="term" value="F:histone deacetylase activity"/>
    <property type="evidence" value="ECO:0007669"/>
    <property type="project" value="TreeGrafter"/>
</dbReference>
<accession>A0A3N1MFS2</accession>
<dbReference type="SUPFAM" id="SSF52768">
    <property type="entry name" value="Arginase/deacetylase"/>
    <property type="match status" value="1"/>
</dbReference>
<dbReference type="PRINTS" id="PR01270">
    <property type="entry name" value="HDASUPER"/>
</dbReference>
<dbReference type="Gene3D" id="3.40.800.20">
    <property type="entry name" value="Histone deacetylase domain"/>
    <property type="match status" value="1"/>
</dbReference>
<dbReference type="CDD" id="cd10001">
    <property type="entry name" value="HDAC_classII_APAH"/>
    <property type="match status" value="1"/>
</dbReference>
<dbReference type="InterPro" id="IPR023696">
    <property type="entry name" value="Ureohydrolase_dom_sf"/>
</dbReference>
<feature type="domain" description="Histone deacetylase" evidence="6">
    <location>
        <begin position="32"/>
        <end position="335"/>
    </location>
</feature>
<organism evidence="7 8">
    <name type="scientific">Stella humosa</name>
    <dbReference type="NCBI Taxonomy" id="94"/>
    <lineage>
        <taxon>Bacteria</taxon>
        <taxon>Pseudomonadati</taxon>
        <taxon>Pseudomonadota</taxon>
        <taxon>Alphaproteobacteria</taxon>
        <taxon>Rhodospirillales</taxon>
        <taxon>Stellaceae</taxon>
        <taxon>Stella</taxon>
    </lineage>
</organism>
<comment type="caution">
    <text evidence="7">The sequence shown here is derived from an EMBL/GenBank/DDBJ whole genome shotgun (WGS) entry which is preliminary data.</text>
</comment>
<keyword evidence="8" id="KW-1185">Reference proteome</keyword>
<dbReference type="PANTHER" id="PTHR10625:SF17">
    <property type="entry name" value="HISTONE DEACETYLASE 8"/>
    <property type="match status" value="1"/>
</dbReference>
<dbReference type="Pfam" id="PF00850">
    <property type="entry name" value="Hist_deacetyl"/>
    <property type="match status" value="1"/>
</dbReference>
<keyword evidence="4" id="KW-0378">Hydrolase</keyword>
<dbReference type="GO" id="GO:0046872">
    <property type="term" value="F:metal ion binding"/>
    <property type="evidence" value="ECO:0007669"/>
    <property type="project" value="UniProtKB-KW"/>
</dbReference>
<dbReference type="EMBL" id="RJKX01000011">
    <property type="protein sequence ID" value="ROQ01520.1"/>
    <property type="molecule type" value="Genomic_DNA"/>
</dbReference>
<dbReference type="AlphaFoldDB" id="A0A3N1MFS2"/>
<sequence>MDVIYSQTHARHAPREFLLRGNFAPMAETTARAENLVTAARAAGHKVSAPDDWGMAPVAAVHAVDYLEFLETGHQRWMELPGANAEIHPHSNPGRHMRARPEGIAGQVGFYIGDLSAPMVAGTWPASLASAHAAVQATELVLGGSPVAYALCRPPGHHAFADQAAGFCFINNVAVAAQHARGKAGRVAILDIDVHHGNGTQGIFWDRKDVFFCSLHADPSTFYPYYAGYHGESGGGAGAGYTLNLPLPHGTADADYMPALDRALAAINRFDPDVVLISLGFDAYEKDPLGVLKISTDGFAAMARRIAALGRPTVLVQEGGYHVDDLGRNLVAFLSAFETTIGGSRERR</sequence>
<protein>
    <submittedName>
        <fullName evidence="7">Acetoin utilization deacetylase AcuC-like enzyme</fullName>
    </submittedName>
</protein>
<dbReference type="Proteomes" id="UP000278222">
    <property type="component" value="Unassembled WGS sequence"/>
</dbReference>
<comment type="cofactor">
    <cofactor evidence="1">
        <name>Zn(2+)</name>
        <dbReference type="ChEBI" id="CHEBI:29105"/>
    </cofactor>
</comment>
<proteinExistence type="inferred from homology"/>
<dbReference type="RefSeq" id="WP_123688270.1">
    <property type="nucleotide sequence ID" value="NZ_AP019700.1"/>
</dbReference>
<evidence type="ECO:0000256" key="3">
    <source>
        <dbReference type="ARBA" id="ARBA00022723"/>
    </source>
</evidence>